<keyword evidence="10" id="KW-0255">Endonuclease</keyword>
<name>A0A3N1CRA1_9ACTN</name>
<comment type="cofactor">
    <cofactor evidence="2">
        <name>Mg(2+)</name>
        <dbReference type="ChEBI" id="CHEBI:18420"/>
    </cofactor>
</comment>
<comment type="caution">
    <text evidence="10">The sequence shown here is derived from an EMBL/GenBank/DDBJ whole genome shotgun (WGS) entry which is preliminary data.</text>
</comment>
<feature type="domain" description="Endonuclease/exonuclease/phosphatase" evidence="9">
    <location>
        <begin position="5"/>
        <end position="215"/>
    </location>
</feature>
<keyword evidence="10" id="KW-0269">Exonuclease</keyword>
<proteinExistence type="predicted"/>
<evidence type="ECO:0000259" key="9">
    <source>
        <dbReference type="Pfam" id="PF03372"/>
    </source>
</evidence>
<keyword evidence="11" id="KW-1185">Reference proteome</keyword>
<dbReference type="OrthoDB" id="3820230at2"/>
<keyword evidence="4" id="KW-0479">Metal-binding</keyword>
<dbReference type="SUPFAM" id="SSF56219">
    <property type="entry name" value="DNase I-like"/>
    <property type="match status" value="1"/>
</dbReference>
<dbReference type="Gene3D" id="3.60.10.10">
    <property type="entry name" value="Endonuclease/exonuclease/phosphatase"/>
    <property type="match status" value="1"/>
</dbReference>
<dbReference type="InterPro" id="IPR051547">
    <property type="entry name" value="TDP2-like"/>
</dbReference>
<keyword evidence="5" id="KW-0227">DNA damage</keyword>
<dbReference type="PANTHER" id="PTHR15822">
    <property type="entry name" value="TRAF AND TNF RECEPTOR-ASSOCIATED PROTEIN"/>
    <property type="match status" value="1"/>
</dbReference>
<protein>
    <submittedName>
        <fullName evidence="10">Endonuclease/exonuclease/phosphatase family metal-dependent hydrolase</fullName>
    </submittedName>
</protein>
<evidence type="ECO:0000256" key="8">
    <source>
        <dbReference type="ARBA" id="ARBA00023204"/>
    </source>
</evidence>
<dbReference type="Pfam" id="PF03372">
    <property type="entry name" value="Exo_endo_phos"/>
    <property type="match status" value="1"/>
</dbReference>
<evidence type="ECO:0000256" key="3">
    <source>
        <dbReference type="ARBA" id="ARBA00022722"/>
    </source>
</evidence>
<dbReference type="InterPro" id="IPR036691">
    <property type="entry name" value="Endo/exonu/phosph_ase_sf"/>
</dbReference>
<sequence>MARVLTYNLRSLRDDPAALARVVRACAPDLLCLQEVPRYGRWRAAREGLARSVGMRVLAGRRAAGLAVLGGPGVRLVRAGFHRLSWAPPRHRRALAVAVVEVAGRELAVASVHLGLDPVERLGHVRELLGLLPAYRAPVVLGGDFNEGPDGRAWTVLSGVLRDAHAAAPEGGAATFPARRPGRRIDGFFTDPELPVLGCGVPAGPVGDLTRATDHLPVLLRLG</sequence>
<dbReference type="Proteomes" id="UP000272400">
    <property type="component" value="Unassembled WGS sequence"/>
</dbReference>
<gene>
    <name evidence="10" type="ORF">EDD29_1356</name>
</gene>
<reference evidence="10 11" key="1">
    <citation type="submission" date="2018-11" db="EMBL/GenBank/DDBJ databases">
        <title>Sequencing the genomes of 1000 actinobacteria strains.</title>
        <authorList>
            <person name="Klenk H.-P."/>
        </authorList>
    </citation>
    <scope>NUCLEOTIDE SEQUENCE [LARGE SCALE GENOMIC DNA]</scope>
    <source>
        <strain evidence="10 11">DSM 44254</strain>
    </source>
</reference>
<dbReference type="GO" id="GO:0006281">
    <property type="term" value="P:DNA repair"/>
    <property type="evidence" value="ECO:0007669"/>
    <property type="project" value="UniProtKB-KW"/>
</dbReference>
<organism evidence="10 11">
    <name type="scientific">Actinocorallia herbida</name>
    <dbReference type="NCBI Taxonomy" id="58109"/>
    <lineage>
        <taxon>Bacteria</taxon>
        <taxon>Bacillati</taxon>
        <taxon>Actinomycetota</taxon>
        <taxon>Actinomycetes</taxon>
        <taxon>Streptosporangiales</taxon>
        <taxon>Thermomonosporaceae</taxon>
        <taxon>Actinocorallia</taxon>
    </lineage>
</organism>
<dbReference type="PANTHER" id="PTHR15822:SF4">
    <property type="entry name" value="TYROSYL-DNA PHOSPHODIESTERASE 2"/>
    <property type="match status" value="1"/>
</dbReference>
<evidence type="ECO:0000256" key="7">
    <source>
        <dbReference type="ARBA" id="ARBA00022842"/>
    </source>
</evidence>
<evidence type="ECO:0000256" key="2">
    <source>
        <dbReference type="ARBA" id="ARBA00001946"/>
    </source>
</evidence>
<evidence type="ECO:0000256" key="6">
    <source>
        <dbReference type="ARBA" id="ARBA00022801"/>
    </source>
</evidence>
<dbReference type="GO" id="GO:0004519">
    <property type="term" value="F:endonuclease activity"/>
    <property type="evidence" value="ECO:0007669"/>
    <property type="project" value="UniProtKB-KW"/>
</dbReference>
<dbReference type="InterPro" id="IPR005135">
    <property type="entry name" value="Endo/exonuclease/phosphatase"/>
</dbReference>
<dbReference type="EMBL" id="RJKE01000001">
    <property type="protein sequence ID" value="ROO83847.1"/>
    <property type="molecule type" value="Genomic_DNA"/>
</dbReference>
<evidence type="ECO:0000313" key="11">
    <source>
        <dbReference type="Proteomes" id="UP000272400"/>
    </source>
</evidence>
<keyword evidence="7" id="KW-0460">Magnesium</keyword>
<evidence type="ECO:0000313" key="10">
    <source>
        <dbReference type="EMBL" id="ROO83847.1"/>
    </source>
</evidence>
<evidence type="ECO:0000256" key="5">
    <source>
        <dbReference type="ARBA" id="ARBA00022763"/>
    </source>
</evidence>
<keyword evidence="6 10" id="KW-0378">Hydrolase</keyword>
<evidence type="ECO:0000256" key="4">
    <source>
        <dbReference type="ARBA" id="ARBA00022723"/>
    </source>
</evidence>
<comment type="cofactor">
    <cofactor evidence="1">
        <name>Mn(2+)</name>
        <dbReference type="ChEBI" id="CHEBI:29035"/>
    </cofactor>
</comment>
<dbReference type="AlphaFoldDB" id="A0A3N1CRA1"/>
<keyword evidence="8" id="KW-0234">DNA repair</keyword>
<evidence type="ECO:0000256" key="1">
    <source>
        <dbReference type="ARBA" id="ARBA00001936"/>
    </source>
</evidence>
<accession>A0A3N1CRA1</accession>
<dbReference type="RefSeq" id="WP_123663304.1">
    <property type="nucleotide sequence ID" value="NZ_RJKE01000001.1"/>
</dbReference>
<dbReference type="GO" id="GO:0004527">
    <property type="term" value="F:exonuclease activity"/>
    <property type="evidence" value="ECO:0007669"/>
    <property type="project" value="UniProtKB-KW"/>
</dbReference>
<dbReference type="GO" id="GO:0046872">
    <property type="term" value="F:metal ion binding"/>
    <property type="evidence" value="ECO:0007669"/>
    <property type="project" value="UniProtKB-KW"/>
</dbReference>
<keyword evidence="3" id="KW-0540">Nuclease</keyword>